<dbReference type="InterPro" id="IPR003786">
    <property type="entry name" value="FdhD"/>
</dbReference>
<comment type="caution">
    <text evidence="3">Lacks conserved residue(s) required for the propagation of feature annotation.</text>
</comment>
<keyword evidence="2 3" id="KW-0501">Molybdenum cofactor biosynthesis</keyword>
<comment type="function">
    <text evidence="3">Required for formate dehydrogenase (FDH) activity. Acts as a sulfur carrier protein that transfers sulfur from IscS to the molybdenum cofactor prior to its insertion into FDH.</text>
</comment>
<dbReference type="GO" id="GO:0006777">
    <property type="term" value="P:Mo-molybdopterin cofactor biosynthetic process"/>
    <property type="evidence" value="ECO:0007669"/>
    <property type="project" value="UniProtKB-UniRule"/>
</dbReference>
<dbReference type="GO" id="GO:0097163">
    <property type="term" value="F:sulfur carrier activity"/>
    <property type="evidence" value="ECO:0007669"/>
    <property type="project" value="UniProtKB-UniRule"/>
</dbReference>
<dbReference type="EMBL" id="RJVQ01000001">
    <property type="protein sequence ID" value="RQW64692.1"/>
    <property type="molecule type" value="Genomic_DNA"/>
</dbReference>
<reference evidence="4 5" key="1">
    <citation type="submission" date="2018-11" db="EMBL/GenBank/DDBJ databases">
        <title>Vibrio LJC006 sp. nov., isolated from seawater during the bloom of the enteromorpha.</title>
        <authorList>
            <person name="Liang J."/>
        </authorList>
    </citation>
    <scope>NUCLEOTIDE SEQUENCE [LARGE SCALE GENOMIC DNA]</scope>
    <source>
        <strain evidence="4 5">LJC006</strain>
    </source>
</reference>
<comment type="subcellular location">
    <subcellularLocation>
        <location evidence="3">Cytoplasm</location>
    </subcellularLocation>
</comment>
<comment type="caution">
    <text evidence="4">The sequence shown here is derived from an EMBL/GenBank/DDBJ whole genome shotgun (WGS) entry which is preliminary data.</text>
</comment>
<organism evidence="4 5">
    <name type="scientific">Vibrio viridaestus</name>
    <dbReference type="NCBI Taxonomy" id="2487322"/>
    <lineage>
        <taxon>Bacteria</taxon>
        <taxon>Pseudomonadati</taxon>
        <taxon>Pseudomonadota</taxon>
        <taxon>Gammaproteobacteria</taxon>
        <taxon>Vibrionales</taxon>
        <taxon>Vibrionaceae</taxon>
        <taxon>Vibrio</taxon>
    </lineage>
</organism>
<protein>
    <recommendedName>
        <fullName evidence="3">Sulfur carrier protein FdhD</fullName>
    </recommendedName>
</protein>
<dbReference type="HAMAP" id="MF_00187">
    <property type="entry name" value="FdhD"/>
    <property type="match status" value="1"/>
</dbReference>
<sequence>MGIPTSIGTNIIIDNNVSISRVNRQKYRTDNGIIAESDQLAVEEPLQVSLYFQDDKFPEEWTMTMRSPGNDEDLIIGMLLTQQIITSVSDVISLDREDDDVSYADNHWVVTLVGNRPESLSLKQRSLMSHSSCGICGLTSIKALQLCDFIELDQSPLWISPSDILDFPNKLSMHQTLFFETGAVHSAGYFHNNQLIAIAEDIGRHNAVDKVVGHINRYDLWRPKGVLVLSGRVSFELMQKAALANIAVVIAVGAPSRLAVDIARQFDMTLIGFTKKSQFNIYHGAWRLQAQHSQNNEYAL</sequence>
<dbReference type="GO" id="GO:0016783">
    <property type="term" value="F:sulfurtransferase activity"/>
    <property type="evidence" value="ECO:0007669"/>
    <property type="project" value="InterPro"/>
</dbReference>
<evidence type="ECO:0000256" key="2">
    <source>
        <dbReference type="ARBA" id="ARBA00023150"/>
    </source>
</evidence>
<name>A0A3N9U4U5_9VIBR</name>
<comment type="similarity">
    <text evidence="3">Belongs to the FdhD family.</text>
</comment>
<dbReference type="GO" id="GO:0005737">
    <property type="term" value="C:cytoplasm"/>
    <property type="evidence" value="ECO:0007669"/>
    <property type="project" value="UniProtKB-SubCell"/>
</dbReference>
<dbReference type="Gene3D" id="3.10.20.10">
    <property type="match status" value="1"/>
</dbReference>
<dbReference type="Pfam" id="PF02634">
    <property type="entry name" value="FdhD-NarQ"/>
    <property type="match status" value="1"/>
</dbReference>
<evidence type="ECO:0000256" key="3">
    <source>
        <dbReference type="HAMAP-Rule" id="MF_00187"/>
    </source>
</evidence>
<dbReference type="OrthoDB" id="3197277at2"/>
<dbReference type="PIRSF" id="PIRSF015626">
    <property type="entry name" value="FdhD"/>
    <property type="match status" value="1"/>
</dbReference>
<gene>
    <name evidence="3" type="primary">fdhD</name>
    <name evidence="4" type="ORF">EES38_01190</name>
</gene>
<feature type="active site" description="Cysteine persulfide intermediate" evidence="3">
    <location>
        <position position="133"/>
    </location>
</feature>
<dbReference type="InterPro" id="IPR016193">
    <property type="entry name" value="Cytidine_deaminase-like"/>
</dbReference>
<proteinExistence type="inferred from homology"/>
<evidence type="ECO:0000256" key="1">
    <source>
        <dbReference type="ARBA" id="ARBA00022490"/>
    </source>
</evidence>
<evidence type="ECO:0000313" key="4">
    <source>
        <dbReference type="EMBL" id="RQW64692.1"/>
    </source>
</evidence>
<dbReference type="PANTHER" id="PTHR30592:SF1">
    <property type="entry name" value="SULFUR CARRIER PROTEIN FDHD"/>
    <property type="match status" value="1"/>
</dbReference>
<dbReference type="SUPFAM" id="SSF53927">
    <property type="entry name" value="Cytidine deaminase-like"/>
    <property type="match status" value="1"/>
</dbReference>
<dbReference type="Proteomes" id="UP000281112">
    <property type="component" value="Unassembled WGS sequence"/>
</dbReference>
<dbReference type="Gene3D" id="3.40.140.10">
    <property type="entry name" value="Cytidine Deaminase, domain 2"/>
    <property type="match status" value="1"/>
</dbReference>
<dbReference type="AlphaFoldDB" id="A0A3N9U4U5"/>
<evidence type="ECO:0000313" key="5">
    <source>
        <dbReference type="Proteomes" id="UP000281112"/>
    </source>
</evidence>
<dbReference type="RefSeq" id="WP_124935342.1">
    <property type="nucleotide sequence ID" value="NZ_RJVQ01000001.1"/>
</dbReference>
<keyword evidence="5" id="KW-1185">Reference proteome</keyword>
<keyword evidence="1 3" id="KW-0963">Cytoplasm</keyword>
<dbReference type="PANTHER" id="PTHR30592">
    <property type="entry name" value="FORMATE DEHYDROGENASE"/>
    <property type="match status" value="1"/>
</dbReference>
<accession>A0A3N9U4U5</accession>